<keyword evidence="5" id="KW-1185">Reference proteome</keyword>
<dbReference type="Gene3D" id="2.30.30.40">
    <property type="entry name" value="SH3 Domains"/>
    <property type="match status" value="1"/>
</dbReference>
<dbReference type="InterPro" id="IPR003646">
    <property type="entry name" value="SH3-like_bac-type"/>
</dbReference>
<dbReference type="RefSeq" id="WP_124938109.1">
    <property type="nucleotide sequence ID" value="NZ_RJVQ01000007.1"/>
</dbReference>
<feature type="chain" id="PRO_5018325738" evidence="2">
    <location>
        <begin position="22"/>
        <end position="156"/>
    </location>
</feature>
<feature type="domain" description="SH3b" evidence="3">
    <location>
        <begin position="94"/>
        <end position="156"/>
    </location>
</feature>
<dbReference type="Pfam" id="PF08239">
    <property type="entry name" value="SH3_3"/>
    <property type="match status" value="1"/>
</dbReference>
<accession>A0A3N9TEI2</accession>
<evidence type="ECO:0000313" key="5">
    <source>
        <dbReference type="Proteomes" id="UP000281112"/>
    </source>
</evidence>
<dbReference type="SMART" id="SM00287">
    <property type="entry name" value="SH3b"/>
    <property type="match status" value="1"/>
</dbReference>
<gene>
    <name evidence="4" type="ORF">EES38_15460</name>
</gene>
<protein>
    <submittedName>
        <fullName evidence="4">SH3 domain-containing protein</fullName>
    </submittedName>
</protein>
<dbReference type="OrthoDB" id="3574655at2"/>
<dbReference type="EMBL" id="RJVQ01000007">
    <property type="protein sequence ID" value="RQW62113.1"/>
    <property type="molecule type" value="Genomic_DNA"/>
</dbReference>
<proteinExistence type="predicted"/>
<evidence type="ECO:0000256" key="1">
    <source>
        <dbReference type="SAM" id="MobiDB-lite"/>
    </source>
</evidence>
<evidence type="ECO:0000313" key="4">
    <source>
        <dbReference type="EMBL" id="RQW62113.1"/>
    </source>
</evidence>
<dbReference type="Proteomes" id="UP000281112">
    <property type="component" value="Unassembled WGS sequence"/>
</dbReference>
<keyword evidence="2" id="KW-0732">Signal</keyword>
<dbReference type="AlphaFoldDB" id="A0A3N9TEI2"/>
<dbReference type="PROSITE" id="PS51781">
    <property type="entry name" value="SH3B"/>
    <property type="match status" value="1"/>
</dbReference>
<feature type="signal peptide" evidence="2">
    <location>
        <begin position="1"/>
        <end position="21"/>
    </location>
</feature>
<name>A0A3N9TEI2_9VIBR</name>
<reference evidence="4 5" key="1">
    <citation type="submission" date="2018-11" db="EMBL/GenBank/DDBJ databases">
        <title>Vibrio LJC006 sp. nov., isolated from seawater during the bloom of the enteromorpha.</title>
        <authorList>
            <person name="Liang J."/>
        </authorList>
    </citation>
    <scope>NUCLEOTIDE SEQUENCE [LARGE SCALE GENOMIC DNA]</scope>
    <source>
        <strain evidence="4 5">LJC006</strain>
    </source>
</reference>
<evidence type="ECO:0000259" key="3">
    <source>
        <dbReference type="PROSITE" id="PS51781"/>
    </source>
</evidence>
<evidence type="ECO:0000256" key="2">
    <source>
        <dbReference type="SAM" id="SignalP"/>
    </source>
</evidence>
<feature type="compositionally biased region" description="Polar residues" evidence="1">
    <location>
        <begin position="41"/>
        <end position="87"/>
    </location>
</feature>
<feature type="region of interest" description="Disordered" evidence="1">
    <location>
        <begin position="22"/>
        <end position="95"/>
    </location>
</feature>
<sequence>MRTKLLLVAALGILGSTAAQAQAPGQNCQPGQPCKQGAAPQANNAEQGKNKPNQQTSAKGNNGMQKGHSGQQQSNMKPGHQQTAQGGQSHGKPQGRYKVTADMLNVRGEPGNGAPVHGHFRHGQQIEVYSIVDGWAKVLLDGHFRWISSKYIIEIN</sequence>
<comment type="caution">
    <text evidence="4">The sequence shown here is derived from an EMBL/GenBank/DDBJ whole genome shotgun (WGS) entry which is preliminary data.</text>
</comment>
<organism evidence="4 5">
    <name type="scientific">Vibrio viridaestus</name>
    <dbReference type="NCBI Taxonomy" id="2487322"/>
    <lineage>
        <taxon>Bacteria</taxon>
        <taxon>Pseudomonadati</taxon>
        <taxon>Pseudomonadota</taxon>
        <taxon>Gammaproteobacteria</taxon>
        <taxon>Vibrionales</taxon>
        <taxon>Vibrionaceae</taxon>
        <taxon>Vibrio</taxon>
    </lineage>
</organism>